<evidence type="ECO:0000256" key="12">
    <source>
        <dbReference type="ARBA" id="ARBA00083040"/>
    </source>
</evidence>
<evidence type="ECO:0000256" key="9">
    <source>
        <dbReference type="ARBA" id="ARBA00070046"/>
    </source>
</evidence>
<dbReference type="InterPro" id="IPR036048">
    <property type="entry name" value="Interleukin_8-like_sf"/>
</dbReference>
<keyword evidence="7" id="KW-1015">Disulfide bond</keyword>
<evidence type="ECO:0000256" key="1">
    <source>
        <dbReference type="ARBA" id="ARBA00004613"/>
    </source>
</evidence>
<keyword evidence="4" id="KW-0202">Cytokine</keyword>
<dbReference type="CDD" id="cd01119">
    <property type="entry name" value="Chemokine_CC_DCCL"/>
    <property type="match status" value="1"/>
</dbReference>
<dbReference type="GeneTree" id="ENSGT01010000222539"/>
<evidence type="ECO:0000256" key="13">
    <source>
        <dbReference type="SAM" id="MobiDB-lite"/>
    </source>
</evidence>
<dbReference type="GO" id="GO:0006954">
    <property type="term" value="P:inflammatory response"/>
    <property type="evidence" value="ECO:0007669"/>
    <property type="project" value="UniProtKB-KW"/>
</dbReference>
<keyword evidence="6" id="KW-0732">Signal</keyword>
<comment type="similarity">
    <text evidence="2">Belongs to the intercrine beta (chemokine CC) family.</text>
</comment>
<organism evidence="15 16">
    <name type="scientific">Mus spicilegus</name>
    <name type="common">Mound-building mouse</name>
    <dbReference type="NCBI Taxonomy" id="10103"/>
    <lineage>
        <taxon>Eukaryota</taxon>
        <taxon>Metazoa</taxon>
        <taxon>Chordata</taxon>
        <taxon>Craniata</taxon>
        <taxon>Vertebrata</taxon>
        <taxon>Euteleostomi</taxon>
        <taxon>Mammalia</taxon>
        <taxon>Eutheria</taxon>
        <taxon>Euarchontoglires</taxon>
        <taxon>Glires</taxon>
        <taxon>Rodentia</taxon>
        <taxon>Myomorpha</taxon>
        <taxon>Muroidea</taxon>
        <taxon>Muridae</taxon>
        <taxon>Murinae</taxon>
        <taxon>Mus</taxon>
        <taxon>Mus</taxon>
    </lineage>
</organism>
<evidence type="ECO:0000256" key="3">
    <source>
        <dbReference type="ARBA" id="ARBA00022500"/>
    </source>
</evidence>
<keyword evidence="5" id="KW-0964">Secreted</keyword>
<reference evidence="15" key="2">
    <citation type="submission" date="2025-09" db="UniProtKB">
        <authorList>
            <consortium name="Ensembl"/>
        </authorList>
    </citation>
    <scope>IDENTIFICATION</scope>
</reference>
<dbReference type="SMART" id="SM00199">
    <property type="entry name" value="SCY"/>
    <property type="match status" value="1"/>
</dbReference>
<proteinExistence type="inferred from homology"/>
<dbReference type="Gene3D" id="2.40.50.40">
    <property type="match status" value="1"/>
</dbReference>
<feature type="region of interest" description="Disordered" evidence="13">
    <location>
        <begin position="157"/>
        <end position="203"/>
    </location>
</feature>
<protein>
    <recommendedName>
        <fullName evidence="9">C-C motif chemokine 25</fullName>
    </recommendedName>
    <alternativeName>
        <fullName evidence="11">Chemokine TECK</fullName>
    </alternativeName>
    <alternativeName>
        <fullName evidence="10">Small-inducible cytokine A25</fullName>
    </alternativeName>
    <alternativeName>
        <fullName evidence="12">Thymus-expressed chemokine</fullName>
    </alternativeName>
</protein>
<evidence type="ECO:0000313" key="15">
    <source>
        <dbReference type="Ensembl" id="ENSMSIP00000037186.1"/>
    </source>
</evidence>
<keyword evidence="8" id="KW-0395">Inflammatory response</keyword>
<evidence type="ECO:0000256" key="7">
    <source>
        <dbReference type="ARBA" id="ARBA00023157"/>
    </source>
</evidence>
<feature type="compositionally biased region" description="Polar residues" evidence="13">
    <location>
        <begin position="171"/>
        <end position="186"/>
    </location>
</feature>
<evidence type="ECO:0000256" key="2">
    <source>
        <dbReference type="ARBA" id="ARBA00010868"/>
    </source>
</evidence>
<dbReference type="Proteomes" id="UP000694415">
    <property type="component" value="Unplaced"/>
</dbReference>
<dbReference type="AlphaFoldDB" id="A0A8C6IKB4"/>
<feature type="region of interest" description="Disordered" evidence="13">
    <location>
        <begin position="30"/>
        <end position="53"/>
    </location>
</feature>
<evidence type="ECO:0000256" key="4">
    <source>
        <dbReference type="ARBA" id="ARBA00022514"/>
    </source>
</evidence>
<dbReference type="FunFam" id="2.40.50.40:FF:000026">
    <property type="entry name" value="C-C motif chemokine 25"/>
    <property type="match status" value="1"/>
</dbReference>
<evidence type="ECO:0000256" key="10">
    <source>
        <dbReference type="ARBA" id="ARBA00077260"/>
    </source>
</evidence>
<evidence type="ECO:0000256" key="8">
    <source>
        <dbReference type="ARBA" id="ARBA00023198"/>
    </source>
</evidence>
<dbReference type="GO" id="GO:0005615">
    <property type="term" value="C:extracellular space"/>
    <property type="evidence" value="ECO:0007669"/>
    <property type="project" value="UniProtKB-KW"/>
</dbReference>
<dbReference type="GO" id="GO:0006955">
    <property type="term" value="P:immune response"/>
    <property type="evidence" value="ECO:0007669"/>
    <property type="project" value="InterPro"/>
</dbReference>
<feature type="domain" description="Chemokine interleukin-8-like" evidence="14">
    <location>
        <begin position="86"/>
        <end position="147"/>
    </location>
</feature>
<dbReference type="Pfam" id="PF00048">
    <property type="entry name" value="IL8"/>
    <property type="match status" value="1"/>
</dbReference>
<evidence type="ECO:0000256" key="5">
    <source>
        <dbReference type="ARBA" id="ARBA00022525"/>
    </source>
</evidence>
<dbReference type="SUPFAM" id="SSF54117">
    <property type="entry name" value="Interleukin 8-like chemokines"/>
    <property type="match status" value="1"/>
</dbReference>
<evidence type="ECO:0000256" key="6">
    <source>
        <dbReference type="ARBA" id="ARBA00022729"/>
    </source>
</evidence>
<dbReference type="GO" id="GO:0008009">
    <property type="term" value="F:chemokine activity"/>
    <property type="evidence" value="ECO:0007669"/>
    <property type="project" value="InterPro"/>
</dbReference>
<reference evidence="15" key="1">
    <citation type="submission" date="2025-08" db="UniProtKB">
        <authorList>
            <consortium name="Ensembl"/>
        </authorList>
    </citation>
    <scope>IDENTIFICATION</scope>
</reference>
<sequence length="203" mass="22920">MAVAVRGCARRRRDFLSASSAVDQGAQWSREVAGDGRGEGDLEPGPQWTPSGRRGQRVALFIERTSCDPHNAGCAAAYVQSKQGAFEDCCLGYQHRIKWNVLRHARNYHQQEVSGSCNLRAVRFYFRQKVVCGNPEDMNVKRAMRILTARKRLVHWKSASDSQTERKKSNQMKSKVENPNSTSVRSATLGHPRMVMMPRKTNN</sequence>
<evidence type="ECO:0000313" key="16">
    <source>
        <dbReference type="Proteomes" id="UP000694415"/>
    </source>
</evidence>
<comment type="subcellular location">
    <subcellularLocation>
        <location evidence="1">Secreted</location>
    </subcellularLocation>
</comment>
<evidence type="ECO:0000256" key="11">
    <source>
        <dbReference type="ARBA" id="ARBA00081713"/>
    </source>
</evidence>
<dbReference type="InterPro" id="IPR001811">
    <property type="entry name" value="Chemokine_IL8-like_dom"/>
</dbReference>
<dbReference type="Ensembl" id="ENSMSIT00000046911.1">
    <property type="protein sequence ID" value="ENSMSIP00000037186.1"/>
    <property type="gene ID" value="ENSMSIG00000030978.1"/>
</dbReference>
<accession>A0A8C6IKB4</accession>
<name>A0A8C6IKB4_MUSSI</name>
<keyword evidence="3" id="KW-0145">Chemotaxis</keyword>
<keyword evidence="16" id="KW-1185">Reference proteome</keyword>
<dbReference type="InterPro" id="IPR034133">
    <property type="entry name" value="Chemokine_CC_DCCL"/>
</dbReference>
<evidence type="ECO:0000259" key="14">
    <source>
        <dbReference type="SMART" id="SM00199"/>
    </source>
</evidence>